<feature type="chain" id="PRO_5015392903" description="DUF306 domain-containing protein" evidence="1">
    <location>
        <begin position="25"/>
        <end position="154"/>
    </location>
</feature>
<dbReference type="Pfam" id="PF03724">
    <property type="entry name" value="META"/>
    <property type="match status" value="1"/>
</dbReference>
<keyword evidence="1" id="KW-0732">Signal</keyword>
<dbReference type="InterPro" id="IPR005184">
    <property type="entry name" value="DUF306_Meta_HslJ"/>
</dbReference>
<evidence type="ECO:0000313" key="4">
    <source>
        <dbReference type="Proteomes" id="UP000237682"/>
    </source>
</evidence>
<comment type="caution">
    <text evidence="3">The sequence shown here is derived from an EMBL/GenBank/DDBJ whole genome shotgun (WGS) entry which is preliminary data.</text>
</comment>
<organism evidence="3 4">
    <name type="scientific">Labrys okinawensis</name>
    <dbReference type="NCBI Taxonomy" id="346911"/>
    <lineage>
        <taxon>Bacteria</taxon>
        <taxon>Pseudomonadati</taxon>
        <taxon>Pseudomonadota</taxon>
        <taxon>Alphaproteobacteria</taxon>
        <taxon>Hyphomicrobiales</taxon>
        <taxon>Xanthobacteraceae</taxon>
        <taxon>Labrys</taxon>
    </lineage>
</organism>
<accession>A0A2S9QEC8</accession>
<name>A0A2S9QEC8_9HYPH</name>
<dbReference type="RefSeq" id="WP_105861373.1">
    <property type="nucleotide sequence ID" value="NZ_PUEJ01000003.1"/>
</dbReference>
<dbReference type="PROSITE" id="PS51257">
    <property type="entry name" value="PROKAR_LIPOPROTEIN"/>
    <property type="match status" value="1"/>
</dbReference>
<feature type="signal peptide" evidence="1">
    <location>
        <begin position="1"/>
        <end position="24"/>
    </location>
</feature>
<keyword evidence="4" id="KW-1185">Reference proteome</keyword>
<sequence>MRVLRSLALAALSAVTLTSCSMFGSVPPNNVPPTLPKPMDSKASRPFPMNRTFAAISYKDQQFKDDRPTILVSDSYRGTGFSACNNWSATIIPRADQRMAIGPVAISKRKCADRLMHNEQVFLFVMRTSTDWSYDGYTLTLRGPYGEMKFQPAA</sequence>
<dbReference type="Gene3D" id="2.40.128.270">
    <property type="match status" value="1"/>
</dbReference>
<evidence type="ECO:0000313" key="3">
    <source>
        <dbReference type="EMBL" id="PRH87706.1"/>
    </source>
</evidence>
<dbReference type="EMBL" id="PUEJ01000003">
    <property type="protein sequence ID" value="PRH87706.1"/>
    <property type="molecule type" value="Genomic_DNA"/>
</dbReference>
<evidence type="ECO:0000256" key="1">
    <source>
        <dbReference type="SAM" id="SignalP"/>
    </source>
</evidence>
<evidence type="ECO:0000259" key="2">
    <source>
        <dbReference type="Pfam" id="PF03724"/>
    </source>
</evidence>
<dbReference type="OrthoDB" id="8161670at2"/>
<dbReference type="AlphaFoldDB" id="A0A2S9QEC8"/>
<dbReference type="InterPro" id="IPR038670">
    <property type="entry name" value="HslJ-like_sf"/>
</dbReference>
<protein>
    <recommendedName>
        <fullName evidence="2">DUF306 domain-containing protein</fullName>
    </recommendedName>
</protein>
<gene>
    <name evidence="3" type="ORF">C5L14_07145</name>
</gene>
<reference evidence="3 4" key="1">
    <citation type="submission" date="2018-02" db="EMBL/GenBank/DDBJ databases">
        <title>Whole genome sequencing of endophytic bacterium.</title>
        <authorList>
            <person name="Eedara R."/>
            <person name="Podile A.R."/>
        </authorList>
    </citation>
    <scope>NUCLEOTIDE SEQUENCE [LARGE SCALE GENOMIC DNA]</scope>
    <source>
        <strain evidence="3 4">RP1T</strain>
    </source>
</reference>
<feature type="domain" description="DUF306" evidence="2">
    <location>
        <begin position="52"/>
        <end position="146"/>
    </location>
</feature>
<dbReference type="Proteomes" id="UP000237682">
    <property type="component" value="Unassembled WGS sequence"/>
</dbReference>
<proteinExistence type="predicted"/>